<name>A0A8H7U2Q0_9APHY</name>
<feature type="region of interest" description="Disordered" evidence="2">
    <location>
        <begin position="1"/>
        <end position="39"/>
    </location>
</feature>
<sequence length="201" mass="21241">MSSMASHLSASETQPLLGDARSNGRSPSSSSSSNHSVTVADESPDASVLVDLPDQALISHGLGALVSSLLVDSVPGMSAAGRWAEAHLEITLTITQGWCVALGGTTALDTLGSQAFTGGDRLAVSVHLQRCLILLWLLFIPVAILWAFIEPVLLALGQEQRLSHDVQSFLRILIVGAPGYIGFESVKKYLQCQGILHLSRS</sequence>
<dbReference type="GO" id="GO:0042910">
    <property type="term" value="F:xenobiotic transmembrane transporter activity"/>
    <property type="evidence" value="ECO:0007669"/>
    <property type="project" value="InterPro"/>
</dbReference>
<dbReference type="GO" id="GO:0016020">
    <property type="term" value="C:membrane"/>
    <property type="evidence" value="ECO:0007669"/>
    <property type="project" value="InterPro"/>
</dbReference>
<keyword evidence="3" id="KW-0812">Transmembrane</keyword>
<comment type="caution">
    <text evidence="4">The sequence shown here is derived from an EMBL/GenBank/DDBJ whole genome shotgun (WGS) entry which is preliminary data.</text>
</comment>
<keyword evidence="3" id="KW-0472">Membrane</keyword>
<keyword evidence="3" id="KW-1133">Transmembrane helix</keyword>
<dbReference type="Proteomes" id="UP000639403">
    <property type="component" value="Unassembled WGS sequence"/>
</dbReference>
<comment type="similarity">
    <text evidence="1">Belongs to the multi antimicrobial extrusion (MATE) (TC 2.A.66.1) family.</text>
</comment>
<feature type="compositionally biased region" description="Polar residues" evidence="2">
    <location>
        <begin position="1"/>
        <end position="14"/>
    </location>
</feature>
<evidence type="ECO:0000313" key="5">
    <source>
        <dbReference type="Proteomes" id="UP000639403"/>
    </source>
</evidence>
<evidence type="ECO:0000256" key="3">
    <source>
        <dbReference type="SAM" id="Phobius"/>
    </source>
</evidence>
<protein>
    <submittedName>
        <fullName evidence="4">Uncharacterized protein</fullName>
    </submittedName>
</protein>
<evidence type="ECO:0000313" key="4">
    <source>
        <dbReference type="EMBL" id="KAF9816041.1"/>
    </source>
</evidence>
<dbReference type="InterPro" id="IPR002528">
    <property type="entry name" value="MATE_fam"/>
</dbReference>
<dbReference type="Pfam" id="PF01554">
    <property type="entry name" value="MatE"/>
    <property type="match status" value="1"/>
</dbReference>
<reference evidence="4" key="2">
    <citation type="journal article" name="Front. Microbiol.">
        <title>Degradative Capacity of Two Strains of Rhodonia placenta: From Phenotype to Genotype.</title>
        <authorList>
            <person name="Kolle M."/>
            <person name="Horta M.A.C."/>
            <person name="Nowrousian M."/>
            <person name="Ohm R.A."/>
            <person name="Benz J.P."/>
            <person name="Pilgard A."/>
        </authorList>
    </citation>
    <scope>NUCLEOTIDE SEQUENCE</scope>
    <source>
        <strain evidence="4">FPRL280</strain>
    </source>
</reference>
<dbReference type="EMBL" id="JADOXO010000060">
    <property type="protein sequence ID" value="KAF9816041.1"/>
    <property type="molecule type" value="Genomic_DNA"/>
</dbReference>
<accession>A0A8H7U2Q0</accession>
<feature type="compositionally biased region" description="Low complexity" evidence="2">
    <location>
        <begin position="21"/>
        <end position="36"/>
    </location>
</feature>
<feature type="transmembrane region" description="Helical" evidence="3">
    <location>
        <begin position="169"/>
        <end position="186"/>
    </location>
</feature>
<reference evidence="4" key="1">
    <citation type="submission" date="2020-11" db="EMBL/GenBank/DDBJ databases">
        <authorList>
            <person name="Koelle M."/>
            <person name="Horta M.A.C."/>
            <person name="Nowrousian M."/>
            <person name="Ohm R.A."/>
            <person name="Benz P."/>
            <person name="Pilgard A."/>
        </authorList>
    </citation>
    <scope>NUCLEOTIDE SEQUENCE</scope>
    <source>
        <strain evidence="4">FPRL280</strain>
    </source>
</reference>
<feature type="transmembrane region" description="Helical" evidence="3">
    <location>
        <begin position="131"/>
        <end position="149"/>
    </location>
</feature>
<gene>
    <name evidence="4" type="ORF">IEO21_04216</name>
</gene>
<dbReference type="AlphaFoldDB" id="A0A8H7U2Q0"/>
<proteinExistence type="inferred from homology"/>
<dbReference type="GO" id="GO:0015297">
    <property type="term" value="F:antiporter activity"/>
    <property type="evidence" value="ECO:0007669"/>
    <property type="project" value="InterPro"/>
</dbReference>
<evidence type="ECO:0000256" key="1">
    <source>
        <dbReference type="ARBA" id="ARBA00010199"/>
    </source>
</evidence>
<dbReference type="PANTHER" id="PTHR11206">
    <property type="entry name" value="MULTIDRUG RESISTANCE PROTEIN"/>
    <property type="match status" value="1"/>
</dbReference>
<evidence type="ECO:0000256" key="2">
    <source>
        <dbReference type="SAM" id="MobiDB-lite"/>
    </source>
</evidence>
<organism evidence="4 5">
    <name type="scientific">Rhodonia placenta</name>
    <dbReference type="NCBI Taxonomy" id="104341"/>
    <lineage>
        <taxon>Eukaryota</taxon>
        <taxon>Fungi</taxon>
        <taxon>Dikarya</taxon>
        <taxon>Basidiomycota</taxon>
        <taxon>Agaricomycotina</taxon>
        <taxon>Agaricomycetes</taxon>
        <taxon>Polyporales</taxon>
        <taxon>Adustoporiaceae</taxon>
        <taxon>Rhodonia</taxon>
    </lineage>
</organism>